<gene>
    <name evidence="3" type="ORF">EXIGLDRAFT_718495</name>
</gene>
<dbReference type="InterPro" id="IPR011058">
    <property type="entry name" value="Cyanovirin-N"/>
</dbReference>
<accession>A0A165NXN5</accession>
<dbReference type="AlphaFoldDB" id="A0A165NXN5"/>
<reference evidence="3 4" key="1">
    <citation type="journal article" date="2016" name="Mol. Biol. Evol.">
        <title>Comparative Genomics of Early-Diverging Mushroom-Forming Fungi Provides Insights into the Origins of Lignocellulose Decay Capabilities.</title>
        <authorList>
            <person name="Nagy L.G."/>
            <person name="Riley R."/>
            <person name="Tritt A."/>
            <person name="Adam C."/>
            <person name="Daum C."/>
            <person name="Floudas D."/>
            <person name="Sun H."/>
            <person name="Yadav J.S."/>
            <person name="Pangilinan J."/>
            <person name="Larsson K.H."/>
            <person name="Matsuura K."/>
            <person name="Barry K."/>
            <person name="Labutti K."/>
            <person name="Kuo R."/>
            <person name="Ohm R.A."/>
            <person name="Bhattacharya S.S."/>
            <person name="Shirouzu T."/>
            <person name="Yoshinaga Y."/>
            <person name="Martin F.M."/>
            <person name="Grigoriev I.V."/>
            <person name="Hibbett D.S."/>
        </authorList>
    </citation>
    <scope>NUCLEOTIDE SEQUENCE [LARGE SCALE GENOMIC DNA]</scope>
    <source>
        <strain evidence="3 4">HHB12029</strain>
    </source>
</reference>
<proteinExistence type="predicted"/>
<evidence type="ECO:0000256" key="1">
    <source>
        <dbReference type="SAM" id="SignalP"/>
    </source>
</evidence>
<keyword evidence="4" id="KW-1185">Reference proteome</keyword>
<evidence type="ECO:0000313" key="3">
    <source>
        <dbReference type="EMBL" id="KZW01363.1"/>
    </source>
</evidence>
<dbReference type="SUPFAM" id="SSF51322">
    <property type="entry name" value="Cyanovirin-N"/>
    <property type="match status" value="1"/>
</dbReference>
<dbReference type="InterPro" id="IPR036673">
    <property type="entry name" value="Cyanovirin-N_sf"/>
</dbReference>
<evidence type="ECO:0000313" key="4">
    <source>
        <dbReference type="Proteomes" id="UP000077266"/>
    </source>
</evidence>
<protein>
    <recommendedName>
        <fullName evidence="2">Cyanovirin-N domain-containing protein</fullName>
    </recommendedName>
</protein>
<feature type="domain" description="Cyanovirin-N" evidence="2">
    <location>
        <begin position="26"/>
        <end position="108"/>
    </location>
</feature>
<dbReference type="InParanoid" id="A0A165NXN5"/>
<feature type="signal peptide" evidence="1">
    <location>
        <begin position="1"/>
        <end position="19"/>
    </location>
</feature>
<dbReference type="EMBL" id="KV425894">
    <property type="protein sequence ID" value="KZW01363.1"/>
    <property type="molecule type" value="Genomic_DNA"/>
</dbReference>
<organism evidence="3 4">
    <name type="scientific">Exidia glandulosa HHB12029</name>
    <dbReference type="NCBI Taxonomy" id="1314781"/>
    <lineage>
        <taxon>Eukaryota</taxon>
        <taxon>Fungi</taxon>
        <taxon>Dikarya</taxon>
        <taxon>Basidiomycota</taxon>
        <taxon>Agaricomycotina</taxon>
        <taxon>Agaricomycetes</taxon>
        <taxon>Auriculariales</taxon>
        <taxon>Exidiaceae</taxon>
        <taxon>Exidia</taxon>
    </lineage>
</organism>
<dbReference type="Gene3D" id="2.30.60.10">
    <property type="entry name" value="Cyanovirin-N"/>
    <property type="match status" value="1"/>
</dbReference>
<name>A0A165NXN5_EXIGL</name>
<dbReference type="Proteomes" id="UP000077266">
    <property type="component" value="Unassembled WGS sequence"/>
</dbReference>
<evidence type="ECO:0000259" key="2">
    <source>
        <dbReference type="Pfam" id="PF08881"/>
    </source>
</evidence>
<feature type="chain" id="PRO_5007863564" description="Cyanovirin-N domain-containing protein" evidence="1">
    <location>
        <begin position="20"/>
        <end position="119"/>
    </location>
</feature>
<dbReference type="Pfam" id="PF08881">
    <property type="entry name" value="CVNH"/>
    <property type="match status" value="1"/>
</dbReference>
<keyword evidence="1" id="KW-0732">Signal</keyword>
<sequence length="119" mass="12144">MRLHILPLVISLAAVRVHGALTSAGCSDFSLARDESDWQFSSSCGGGTAKFPLSACVGNINGVLTCGKYFMGASCKDCSLAGSVLSCACTTNAYTAQTSTVDLDGCLSPDPTGSLQCHA</sequence>